<comment type="caution">
    <text evidence="1">The sequence shown here is derived from an EMBL/GenBank/DDBJ whole genome shotgun (WGS) entry which is preliminary data.</text>
</comment>
<evidence type="ECO:0000313" key="1">
    <source>
        <dbReference type="EMBL" id="PAE87066.1"/>
    </source>
</evidence>
<dbReference type="EMBL" id="NPCC01000042">
    <property type="protein sequence ID" value="PAE87066.1"/>
    <property type="molecule type" value="Genomic_DNA"/>
</dbReference>
<gene>
    <name evidence="1" type="ORF">CHH72_19985</name>
</gene>
<dbReference type="RefSeq" id="WP_095327304.1">
    <property type="nucleotide sequence ID" value="NZ_JAUPFF010000005.1"/>
</dbReference>
<name>A0A268NU91_SHOCL</name>
<dbReference type="Proteomes" id="UP000216207">
    <property type="component" value="Unassembled WGS sequence"/>
</dbReference>
<dbReference type="AlphaFoldDB" id="A0A268NU91"/>
<accession>A0A268NU91</accession>
<evidence type="ECO:0000313" key="2">
    <source>
        <dbReference type="Proteomes" id="UP000216207"/>
    </source>
</evidence>
<sequence length="65" mass="7481">MSFEVYESVKIKEDNPNKGTKKGDIGTTIMVYDTPNKAYEVEFVDEEGRVKYQGVYLSNQIDKLK</sequence>
<organism evidence="1 2">
    <name type="scientific">Shouchella clausii</name>
    <name type="common">Alkalihalobacillus clausii</name>
    <dbReference type="NCBI Taxonomy" id="79880"/>
    <lineage>
        <taxon>Bacteria</taxon>
        <taxon>Bacillati</taxon>
        <taxon>Bacillota</taxon>
        <taxon>Bacilli</taxon>
        <taxon>Bacillales</taxon>
        <taxon>Bacillaceae</taxon>
        <taxon>Shouchella</taxon>
    </lineage>
</organism>
<protein>
    <submittedName>
        <fullName evidence="1">DUF4926 domain-containing protein</fullName>
    </submittedName>
</protein>
<proteinExistence type="predicted"/>
<dbReference type="Pfam" id="PF16277">
    <property type="entry name" value="DUF4926"/>
    <property type="match status" value="1"/>
</dbReference>
<reference evidence="1 2" key="1">
    <citation type="submission" date="2017-07" db="EMBL/GenBank/DDBJ databases">
        <title>Isolation and whole genome analysis of endospore-forming bacteria from heroin.</title>
        <authorList>
            <person name="Kalinowski J."/>
            <person name="Ahrens B."/>
            <person name="Al-Dilaimi A."/>
            <person name="Winkler A."/>
            <person name="Wibberg D."/>
            <person name="Schleenbecker U."/>
            <person name="Ruckert C."/>
            <person name="Wolfel R."/>
            <person name="Grass G."/>
        </authorList>
    </citation>
    <scope>NUCLEOTIDE SEQUENCE [LARGE SCALE GENOMIC DNA]</scope>
    <source>
        <strain evidence="1 2">7539</strain>
    </source>
</reference>
<dbReference type="InterPro" id="IPR032568">
    <property type="entry name" value="DUF4926"/>
</dbReference>